<gene>
    <name evidence="3" type="ORF">CBM2634_B100131</name>
</gene>
<dbReference type="InterPro" id="IPR008207">
    <property type="entry name" value="Sig_transdc_His_kin_Hpt_dom"/>
</dbReference>
<keyword evidence="1" id="KW-0902">Two-component regulatory system</keyword>
<dbReference type="EMBL" id="OVTA01000033">
    <property type="protein sequence ID" value="SPR99738.1"/>
    <property type="molecule type" value="Genomic_DNA"/>
</dbReference>
<accession>A0A375J3H6</accession>
<evidence type="ECO:0000259" key="2">
    <source>
        <dbReference type="Pfam" id="PF01627"/>
    </source>
</evidence>
<dbReference type="Proteomes" id="UP000256805">
    <property type="component" value="Unassembled WGS sequence"/>
</dbReference>
<dbReference type="AlphaFoldDB" id="A0A375J3H6"/>
<dbReference type="Pfam" id="PF01627">
    <property type="entry name" value="Hpt"/>
    <property type="match status" value="1"/>
</dbReference>
<feature type="domain" description="HPt" evidence="2">
    <location>
        <begin position="160"/>
        <end position="229"/>
    </location>
</feature>
<evidence type="ECO:0000313" key="3">
    <source>
        <dbReference type="EMBL" id="SPR99738.1"/>
    </source>
</evidence>
<proteinExistence type="predicted"/>
<dbReference type="InterPro" id="IPR036641">
    <property type="entry name" value="HPT_dom_sf"/>
</dbReference>
<sequence length="257" mass="25930">MSSILRGATILQWDSVNAAEAQSRPRALLLAPAGDPGWLADAAPILRELGFVVQIGVSPTVADMAADVDLVMASAAAGVPSPMQAWCARGAVCAVVLPPGAAPEAGADAGVATLPAPVTEATLLAMLAGQHYVALSAREAAGIAGAIAAQTFGNPAFAKELLEALVSSTRDDLAQLRQAGPDLETLRGVAHRLKASAHYVGCHALRLAAQRLEHAARDGDAATAAALAAIVAPTAARLLGLLASLPCANHSDNTPEK</sequence>
<evidence type="ECO:0000313" key="4">
    <source>
        <dbReference type="Proteomes" id="UP000256805"/>
    </source>
</evidence>
<dbReference type="Gene3D" id="1.20.120.160">
    <property type="entry name" value="HPT domain"/>
    <property type="match status" value="1"/>
</dbReference>
<evidence type="ECO:0000256" key="1">
    <source>
        <dbReference type="ARBA" id="ARBA00023012"/>
    </source>
</evidence>
<dbReference type="GO" id="GO:0000160">
    <property type="term" value="P:phosphorelay signal transduction system"/>
    <property type="evidence" value="ECO:0007669"/>
    <property type="project" value="UniProtKB-KW"/>
</dbReference>
<organism evidence="3 4">
    <name type="scientific">Cupriavidus taiwanensis</name>
    <dbReference type="NCBI Taxonomy" id="164546"/>
    <lineage>
        <taxon>Bacteria</taxon>
        <taxon>Pseudomonadati</taxon>
        <taxon>Pseudomonadota</taxon>
        <taxon>Betaproteobacteria</taxon>
        <taxon>Burkholderiales</taxon>
        <taxon>Burkholderiaceae</taxon>
        <taxon>Cupriavidus</taxon>
    </lineage>
</organism>
<reference evidence="3 4" key="1">
    <citation type="submission" date="2018-01" db="EMBL/GenBank/DDBJ databases">
        <authorList>
            <person name="Gaut B.S."/>
            <person name="Morton B.R."/>
            <person name="Clegg M.T."/>
            <person name="Duvall M.R."/>
        </authorList>
    </citation>
    <scope>NUCLEOTIDE SEQUENCE [LARGE SCALE GENOMIC DNA]</scope>
    <source>
        <strain evidence="3">Cupriavidus taiwanensis cmp 52</strain>
    </source>
</reference>
<name>A0A375J3H6_9BURK</name>
<dbReference type="GO" id="GO:0004672">
    <property type="term" value="F:protein kinase activity"/>
    <property type="evidence" value="ECO:0007669"/>
    <property type="project" value="UniProtKB-ARBA"/>
</dbReference>
<protein>
    <recommendedName>
        <fullName evidence="2">HPt domain-containing protein</fullName>
    </recommendedName>
</protein>
<dbReference type="SUPFAM" id="SSF47226">
    <property type="entry name" value="Histidine-containing phosphotransfer domain, HPT domain"/>
    <property type="match status" value="1"/>
</dbReference>